<dbReference type="InterPro" id="IPR044097">
    <property type="entry name" value="Bds1/SdsA1_MBL-fold"/>
</dbReference>
<dbReference type="SMART" id="SM00849">
    <property type="entry name" value="Lactamase_B"/>
    <property type="match status" value="1"/>
</dbReference>
<keyword evidence="2" id="KW-0479">Metal-binding</keyword>
<evidence type="ECO:0000256" key="5">
    <source>
        <dbReference type="ARBA" id="ARBA00033751"/>
    </source>
</evidence>
<dbReference type="GO" id="GO:0018741">
    <property type="term" value="F:linear primary-alkylsulfatase activity"/>
    <property type="evidence" value="ECO:0007669"/>
    <property type="project" value="UniProtKB-EC"/>
</dbReference>
<dbReference type="InterPro" id="IPR029229">
    <property type="entry name" value="Alkyl_sulf_C"/>
</dbReference>
<feature type="chain" id="PRO_5019234944" description="Linear primary-alkylsulfatase" evidence="10">
    <location>
        <begin position="18"/>
        <end position="686"/>
    </location>
</feature>
<name>A0A418XUQ9_9GAMM</name>
<dbReference type="Gene3D" id="3.30.1050.10">
    <property type="entry name" value="SCP2 sterol-binding domain"/>
    <property type="match status" value="1"/>
</dbReference>
<dbReference type="GO" id="GO:0046872">
    <property type="term" value="F:metal ion binding"/>
    <property type="evidence" value="ECO:0007669"/>
    <property type="project" value="UniProtKB-KW"/>
</dbReference>
<evidence type="ECO:0000256" key="6">
    <source>
        <dbReference type="ARBA" id="ARBA00066568"/>
    </source>
</evidence>
<dbReference type="OrthoDB" id="9815874at2"/>
<accession>A0A418XUQ9</accession>
<keyword evidence="10" id="KW-0732">Signal</keyword>
<dbReference type="Gene3D" id="3.60.15.30">
    <property type="entry name" value="Metallo-beta-lactamase domain"/>
    <property type="match status" value="1"/>
</dbReference>
<dbReference type="Pfam" id="PF00753">
    <property type="entry name" value="Lactamase_B"/>
    <property type="match status" value="1"/>
</dbReference>
<evidence type="ECO:0000256" key="3">
    <source>
        <dbReference type="ARBA" id="ARBA00022801"/>
    </source>
</evidence>
<dbReference type="PROSITE" id="PS51257">
    <property type="entry name" value="PROKAR_LIPOPROTEIN"/>
    <property type="match status" value="1"/>
</dbReference>
<evidence type="ECO:0000313" key="13">
    <source>
        <dbReference type="Proteomes" id="UP000283734"/>
    </source>
</evidence>
<evidence type="ECO:0000256" key="7">
    <source>
        <dbReference type="ARBA" id="ARBA00068034"/>
    </source>
</evidence>
<comment type="similarity">
    <text evidence="5">Belongs to the metallo-beta-lactamase superfamily. Type III sulfatase family.</text>
</comment>
<evidence type="ECO:0000256" key="4">
    <source>
        <dbReference type="ARBA" id="ARBA00022833"/>
    </source>
</evidence>
<keyword evidence="3 12" id="KW-0378">Hydrolase</keyword>
<dbReference type="Pfam" id="PF14864">
    <property type="entry name" value="Alkyl_sulf_C"/>
    <property type="match status" value="1"/>
</dbReference>
<gene>
    <name evidence="12" type="ORF">D4A39_14385</name>
</gene>
<evidence type="ECO:0000259" key="11">
    <source>
        <dbReference type="SMART" id="SM00849"/>
    </source>
</evidence>
<evidence type="ECO:0000256" key="10">
    <source>
        <dbReference type="SAM" id="SignalP"/>
    </source>
</evidence>
<evidence type="ECO:0000256" key="2">
    <source>
        <dbReference type="ARBA" id="ARBA00022723"/>
    </source>
</evidence>
<evidence type="ECO:0000256" key="8">
    <source>
        <dbReference type="ARBA" id="ARBA00075789"/>
    </source>
</evidence>
<dbReference type="EMBL" id="QYYA01000005">
    <property type="protein sequence ID" value="RJG16441.1"/>
    <property type="molecule type" value="Genomic_DNA"/>
</dbReference>
<dbReference type="GO" id="GO:0018909">
    <property type="term" value="P:dodecyl sulfate metabolic process"/>
    <property type="evidence" value="ECO:0007669"/>
    <property type="project" value="InterPro"/>
</dbReference>
<dbReference type="InterPro" id="IPR036527">
    <property type="entry name" value="SCP2_sterol-bd_dom_sf"/>
</dbReference>
<dbReference type="FunFam" id="1.25.40.880:FF:000001">
    <property type="entry name" value="SDS hydrolase SdsA1"/>
    <property type="match status" value="1"/>
</dbReference>
<comment type="cofactor">
    <cofactor evidence="1">
        <name>Zn(2+)</name>
        <dbReference type="ChEBI" id="CHEBI:29105"/>
    </cofactor>
</comment>
<dbReference type="InterPro" id="IPR036866">
    <property type="entry name" value="RibonucZ/Hydroxyglut_hydro"/>
</dbReference>
<dbReference type="GO" id="GO:0046983">
    <property type="term" value="F:protein dimerization activity"/>
    <property type="evidence" value="ECO:0007669"/>
    <property type="project" value="InterPro"/>
</dbReference>
<dbReference type="InterPro" id="IPR001279">
    <property type="entry name" value="Metallo-B-lactamas"/>
</dbReference>
<dbReference type="SUPFAM" id="SSF56281">
    <property type="entry name" value="Metallo-hydrolase/oxidoreductase"/>
    <property type="match status" value="1"/>
</dbReference>
<dbReference type="FunFam" id="3.60.15.30:FF:000001">
    <property type="entry name" value="Alkyl/aryl-sulfatase BDS1"/>
    <property type="match status" value="1"/>
</dbReference>
<dbReference type="InterPro" id="IPR029228">
    <property type="entry name" value="Alkyl_sulf_dimr"/>
</dbReference>
<feature type="compositionally biased region" description="Basic and acidic residues" evidence="9">
    <location>
        <begin position="43"/>
        <end position="58"/>
    </location>
</feature>
<dbReference type="PANTHER" id="PTHR43223:SF1">
    <property type="entry name" value="ALKYL_ARYL-SULFATASE BDS1"/>
    <property type="match status" value="1"/>
</dbReference>
<dbReference type="Pfam" id="PF14863">
    <property type="entry name" value="Alkyl_sulf_dimr"/>
    <property type="match status" value="1"/>
</dbReference>
<feature type="region of interest" description="Disordered" evidence="9">
    <location>
        <begin position="20"/>
        <end position="64"/>
    </location>
</feature>
<evidence type="ECO:0000256" key="9">
    <source>
        <dbReference type="SAM" id="MobiDB-lite"/>
    </source>
</evidence>
<dbReference type="Gene3D" id="1.25.40.880">
    <property type="entry name" value="Alkyl sulfatase, dimerisation domain"/>
    <property type="match status" value="1"/>
</dbReference>
<dbReference type="EC" id="3.1.6.21" evidence="6"/>
<dbReference type="InterPro" id="IPR038536">
    <property type="entry name" value="Alkyl/aryl-sulf_dimr_sf"/>
</dbReference>
<dbReference type="SUPFAM" id="SSF55718">
    <property type="entry name" value="SCP-like"/>
    <property type="match status" value="1"/>
</dbReference>
<dbReference type="Proteomes" id="UP000283734">
    <property type="component" value="Unassembled WGS sequence"/>
</dbReference>
<keyword evidence="13" id="KW-1185">Reference proteome</keyword>
<feature type="domain" description="Metallo-beta-lactamase" evidence="11">
    <location>
        <begin position="157"/>
        <end position="379"/>
    </location>
</feature>
<keyword evidence="4" id="KW-0862">Zinc</keyword>
<evidence type="ECO:0000256" key="1">
    <source>
        <dbReference type="ARBA" id="ARBA00001947"/>
    </source>
</evidence>
<comment type="caution">
    <text evidence="12">The sequence shown here is derived from an EMBL/GenBank/DDBJ whole genome shotgun (WGS) entry which is preliminary data.</text>
</comment>
<proteinExistence type="inferred from homology"/>
<sequence>MKSVLLYSALAASLVLTGCGDDGDQTAGQSGDTGAPVTSDAATAEKTDTGAGEKEGPKPAEAATKDSNQALKEYLPFSDNTSFELAHKGFIAPLPKEMIKGEEGNPVWDPAKYDFIEEGSEAPETVNPSLWRQSQLLNISGLFEVTDGIYQVRNLDLSNMTIVEGEKGLTIMDPLVSAETAKVALDLYYEHRPKKPVVAVIYTHSHVDHYGGVRGVVDEADVNAGKVDIYAPVGFLDAAVAENVMAGNVMSRRASYMYGNLLPPSPQGQVGAGLGTTTSAGTVTLIPPTKIIEKTGEVHKIDGLTYEFLNAPGSEAPSEMLYYIKEKKALNTAEDSTHTLHNTYSLRGAKIRDPLAWSKYLNQALDMWGDEVEVMYAMHHWPVWGKDKVNTHISTQRDMYRFINDETLRLANQGYTMVEIAEQIKVPDAIARNFSNRGYYGSINHNVKATYVMYLGWFIGNPATLNELPPADAAKRYVDMMGGVDALLDKAREYYEKGEYRWVAEVVNHAVFADPDNQAAKNLQADALEQMGYQAESGPWRNFYLSGAQELRNGVAQLPTPNTASPDTVRAMDESLFFDFLGVRLNTEKAEGKHLKLNFVFTDKDKQFAVEMVNGVLNHSEGRQFDEADATISMTRDTLNGFMLQETTLEQAVEDGEVTVEGDQATLTELVSCLDDFEFWFNIVTP</sequence>
<dbReference type="AlphaFoldDB" id="A0A418XUQ9"/>
<feature type="signal peptide" evidence="10">
    <location>
        <begin position="1"/>
        <end position="17"/>
    </location>
</feature>
<dbReference type="InterPro" id="IPR052195">
    <property type="entry name" value="Bact_Alkyl/Aryl-Sulfatase"/>
</dbReference>
<reference evidence="12 13" key="1">
    <citation type="submission" date="2018-09" db="EMBL/GenBank/DDBJ databases">
        <title>Alcanivorax profundi sp. nov., isolated from 1000 m-depth seawater of the Mariana Trench.</title>
        <authorList>
            <person name="Liu J."/>
        </authorList>
    </citation>
    <scope>NUCLEOTIDE SEQUENCE [LARGE SCALE GENOMIC DNA]</scope>
    <source>
        <strain evidence="12 13">MTEO17</strain>
    </source>
</reference>
<dbReference type="RefSeq" id="WP_022984682.1">
    <property type="nucleotide sequence ID" value="NZ_QYYA01000005.1"/>
</dbReference>
<dbReference type="PANTHER" id="PTHR43223">
    <property type="entry name" value="ALKYL/ARYL-SULFATASE"/>
    <property type="match status" value="1"/>
</dbReference>
<dbReference type="CDD" id="cd07710">
    <property type="entry name" value="arylsulfatase_Sdsa1-like_MBL-fold"/>
    <property type="match status" value="1"/>
</dbReference>
<protein>
    <recommendedName>
        <fullName evidence="7">Linear primary-alkylsulfatase</fullName>
        <ecNumber evidence="6">3.1.6.21</ecNumber>
    </recommendedName>
    <alternativeName>
        <fullName evidence="8">Type III linear primary-alkylsulfatase</fullName>
    </alternativeName>
</protein>
<evidence type="ECO:0000313" key="12">
    <source>
        <dbReference type="EMBL" id="RJG16441.1"/>
    </source>
</evidence>
<organism evidence="12 13">
    <name type="scientific">Alcanivorax profundi</name>
    <dbReference type="NCBI Taxonomy" id="2338368"/>
    <lineage>
        <taxon>Bacteria</taxon>
        <taxon>Pseudomonadati</taxon>
        <taxon>Pseudomonadota</taxon>
        <taxon>Gammaproteobacteria</taxon>
        <taxon>Oceanospirillales</taxon>
        <taxon>Alcanivoracaceae</taxon>
        <taxon>Alcanivorax</taxon>
    </lineage>
</organism>